<protein>
    <submittedName>
        <fullName evidence="2">Potassium efflux system KefA protein / Small-conductance mechanosensitive channel</fullName>
    </submittedName>
</protein>
<evidence type="ECO:0000259" key="1">
    <source>
        <dbReference type="Pfam" id="PF13358"/>
    </source>
</evidence>
<sequence length="200" mass="22138">MGVHIVSTDEMTGIQALERAAPTQSMRPGRVERREFEYIRHGTQSLMVNFEVATGQIVSPSIGPTRTEADFAAHIARTVATDPAGAWVFIVDQLNTHQSESLVRLVAAACGITTDLGAKGGHGILQSMATRAAFLSDPGHRIHFVYIPKHTSWLNQVEIWLSILVRRVLKRASFTSTDDLRARILAFIAYFNRVLAKPFK</sequence>
<feature type="domain" description="Tc1-like transposase DDE" evidence="1">
    <location>
        <begin position="5"/>
        <end position="181"/>
    </location>
</feature>
<evidence type="ECO:0000313" key="2">
    <source>
        <dbReference type="EMBL" id="CAA9289331.1"/>
    </source>
</evidence>
<feature type="non-terminal residue" evidence="2">
    <location>
        <position position="200"/>
    </location>
</feature>
<dbReference type="Pfam" id="PF13358">
    <property type="entry name" value="DDE_3"/>
    <property type="match status" value="1"/>
</dbReference>
<dbReference type="EMBL" id="CADCTK010000926">
    <property type="protein sequence ID" value="CAA9289331.1"/>
    <property type="molecule type" value="Genomic_DNA"/>
</dbReference>
<dbReference type="InterPro" id="IPR038717">
    <property type="entry name" value="Tc1-like_DDE_dom"/>
</dbReference>
<gene>
    <name evidence="2" type="ORF">AVDCRST_MAG26-3972</name>
</gene>
<reference evidence="2" key="1">
    <citation type="submission" date="2020-02" db="EMBL/GenBank/DDBJ databases">
        <authorList>
            <person name="Meier V. D."/>
        </authorList>
    </citation>
    <scope>NUCLEOTIDE SEQUENCE</scope>
    <source>
        <strain evidence="2">AVDCRST_MAG26</strain>
    </source>
</reference>
<organism evidence="2">
    <name type="scientific">uncultured Chloroflexia bacterium</name>
    <dbReference type="NCBI Taxonomy" id="1672391"/>
    <lineage>
        <taxon>Bacteria</taxon>
        <taxon>Bacillati</taxon>
        <taxon>Chloroflexota</taxon>
        <taxon>Chloroflexia</taxon>
        <taxon>environmental samples</taxon>
    </lineage>
</organism>
<proteinExistence type="predicted"/>
<dbReference type="AlphaFoldDB" id="A0A6J4JWF1"/>
<name>A0A6J4JWF1_9CHLR</name>
<accession>A0A6J4JWF1</accession>